<name>A0ABT3P073_9PROT</name>
<accession>A0ABT3P073</accession>
<protein>
    <submittedName>
        <fullName evidence="1">Uncharacterized protein</fullName>
    </submittedName>
</protein>
<keyword evidence="2" id="KW-1185">Reference proteome</keyword>
<proteinExistence type="predicted"/>
<reference evidence="1 2" key="1">
    <citation type="submission" date="2022-10" db="EMBL/GenBank/DDBJ databases">
        <title>Roseococcus glaciei nov., sp. nov., isolated from glacier.</title>
        <authorList>
            <person name="Liu Q."/>
            <person name="Xin Y.-H."/>
        </authorList>
    </citation>
    <scope>NUCLEOTIDE SEQUENCE [LARGE SCALE GENOMIC DNA]</scope>
    <source>
        <strain evidence="1 2">MDT2-1-1</strain>
    </source>
</reference>
<dbReference type="RefSeq" id="WP_301592014.1">
    <property type="nucleotide sequence ID" value="NZ_JAPFQI010000022.1"/>
</dbReference>
<sequence length="69" mass="7862">MAESIRATGVTQVGCYRWRSHIHMTSIHKPDFAFVFRDRGETIATGSASTPRVVYLLFEEFKRGRLSAD</sequence>
<comment type="caution">
    <text evidence="1">The sequence shown here is derived from an EMBL/GenBank/DDBJ whole genome shotgun (WGS) entry which is preliminary data.</text>
</comment>
<evidence type="ECO:0000313" key="1">
    <source>
        <dbReference type="EMBL" id="MCW8087807.1"/>
    </source>
</evidence>
<dbReference type="Proteomes" id="UP001526430">
    <property type="component" value="Unassembled WGS sequence"/>
</dbReference>
<evidence type="ECO:0000313" key="2">
    <source>
        <dbReference type="Proteomes" id="UP001526430"/>
    </source>
</evidence>
<organism evidence="1 2">
    <name type="scientific">Sabulicella glaciei</name>
    <dbReference type="NCBI Taxonomy" id="2984948"/>
    <lineage>
        <taxon>Bacteria</taxon>
        <taxon>Pseudomonadati</taxon>
        <taxon>Pseudomonadota</taxon>
        <taxon>Alphaproteobacteria</taxon>
        <taxon>Acetobacterales</taxon>
        <taxon>Acetobacteraceae</taxon>
        <taxon>Sabulicella</taxon>
    </lineage>
</organism>
<dbReference type="EMBL" id="JAPFQI010000022">
    <property type="protein sequence ID" value="MCW8087807.1"/>
    <property type="molecule type" value="Genomic_DNA"/>
</dbReference>
<gene>
    <name evidence="1" type="ORF">OF850_19550</name>
</gene>